<dbReference type="Proteomes" id="UP001229313">
    <property type="component" value="Chromosome"/>
</dbReference>
<feature type="compositionally biased region" description="Basic residues" evidence="3">
    <location>
        <begin position="49"/>
        <end position="73"/>
    </location>
</feature>
<proteinExistence type="inferred from homology"/>
<evidence type="ECO:0000259" key="4">
    <source>
        <dbReference type="Pfam" id="PF03389"/>
    </source>
</evidence>
<evidence type="ECO:0000256" key="3">
    <source>
        <dbReference type="SAM" id="MobiDB-lite"/>
    </source>
</evidence>
<gene>
    <name evidence="5" type="primary">mobQ</name>
    <name evidence="5" type="ORF">RDV84_23740</name>
</gene>
<keyword evidence="2" id="KW-0184">Conjugation</keyword>
<evidence type="ECO:0000313" key="6">
    <source>
        <dbReference type="Proteomes" id="UP001229313"/>
    </source>
</evidence>
<name>A0ABY9P9A2_9GAMM</name>
<protein>
    <submittedName>
        <fullName evidence="5">MobQ family relaxase</fullName>
    </submittedName>
</protein>
<evidence type="ECO:0000256" key="1">
    <source>
        <dbReference type="ARBA" id="ARBA00010873"/>
    </source>
</evidence>
<feature type="domain" description="MobA/MobL protein" evidence="4">
    <location>
        <begin position="114"/>
        <end position="298"/>
    </location>
</feature>
<feature type="region of interest" description="Disordered" evidence="3">
    <location>
        <begin position="44"/>
        <end position="92"/>
    </location>
</feature>
<dbReference type="InterPro" id="IPR005053">
    <property type="entry name" value="MobA_MobL"/>
</dbReference>
<dbReference type="NCBIfam" id="NF041496">
    <property type="entry name" value="MobQ"/>
    <property type="match status" value="1"/>
</dbReference>
<evidence type="ECO:0000256" key="2">
    <source>
        <dbReference type="ARBA" id="ARBA00022971"/>
    </source>
</evidence>
<comment type="similarity">
    <text evidence="1">Belongs to the MobA/MobL family.</text>
</comment>
<dbReference type="EMBL" id="CP133568">
    <property type="protein sequence ID" value="WMT02938.1"/>
    <property type="molecule type" value="Genomic_DNA"/>
</dbReference>
<accession>A0ABY9P9A2</accession>
<feature type="compositionally biased region" description="Low complexity" evidence="3">
    <location>
        <begin position="79"/>
        <end position="92"/>
    </location>
</feature>
<dbReference type="Gene3D" id="3.30.930.30">
    <property type="match status" value="1"/>
</dbReference>
<keyword evidence="6" id="KW-1185">Reference proteome</keyword>
<sequence length="584" mass="65746">MDRHSTNAERVVKLMVPKKRKYEGGNEQKKRQIWSKSALMHCPCGTTRAKSKSLKKPKRKERKQLLPKRKKLKERCVAEPETTTKQQQKTTTEATPVAIYHARVKTISRSKKHSALAAAAYRAGMLIVDHRTGERHDYRHKRGVVETICVAPKNAPAWSAQPQQLWAAAEAAERRKDAAVAREFEVALPHELDANQRHALVKDIASALVRRYSFAVQASIHKPTQGGVNHHVHILATTRRIAADGLTEKTRELDGKISGSEEVSWAREMIADTINEHLIRAGVEERVDHRTLEAQAQAAWERGDHEEALVLARRPQRTLGKNAAALERKGVATEIGNDNIKIELNNVERTTKALAKLAQASASPEELADDIAGSTLEDFVVPDADAISNRGGEKEQKLTAEEAWSQAQEVWNQHILPKISVPMERTKRVMAEMAERVRVYLHDNALPAAVKELLRRLEVLKRRIETPQKNRQSHQRALDLARRAQWALERTNRVNPTGRDIVARVRREKWLTHLGDCVRVAGQRLSPERVRADNDAIEIGAAEVELWSRHVLNRFPIEGIAHDNNEEPKESGVVLAFRPPSGPA</sequence>
<evidence type="ECO:0000313" key="5">
    <source>
        <dbReference type="EMBL" id="WMT02938.1"/>
    </source>
</evidence>
<dbReference type="Pfam" id="PF03389">
    <property type="entry name" value="MobA_MobL"/>
    <property type="match status" value="1"/>
</dbReference>
<organism evidence="5 6">
    <name type="scientific">Lysobacter yananisis</name>
    <dbReference type="NCBI Taxonomy" id="1003114"/>
    <lineage>
        <taxon>Bacteria</taxon>
        <taxon>Pseudomonadati</taxon>
        <taxon>Pseudomonadota</taxon>
        <taxon>Gammaproteobacteria</taxon>
        <taxon>Lysobacterales</taxon>
        <taxon>Lysobacteraceae</taxon>
        <taxon>Lysobacter</taxon>
    </lineage>
</organism>
<dbReference type="RefSeq" id="WP_309151835.1">
    <property type="nucleotide sequence ID" value="NZ_CP133568.1"/>
</dbReference>
<reference evidence="5 6" key="1">
    <citation type="submission" date="2023-08" db="EMBL/GenBank/DDBJ databases">
        <title>The whole genome sequence of Lysobacter yananisis.</title>
        <authorList>
            <person name="Sun H."/>
        </authorList>
    </citation>
    <scope>NUCLEOTIDE SEQUENCE [LARGE SCALE GENOMIC DNA]</scope>
    <source>
        <strain evidence="5 6">SNNU513</strain>
    </source>
</reference>